<keyword evidence="4" id="KW-0175">Coiled coil</keyword>
<proteinExistence type="inferred from homology"/>
<organism evidence="6">
    <name type="scientific">Hellea balneolensis</name>
    <dbReference type="NCBI Taxonomy" id="287478"/>
    <lineage>
        <taxon>Bacteria</taxon>
        <taxon>Pseudomonadati</taxon>
        <taxon>Pseudomonadota</taxon>
        <taxon>Alphaproteobacteria</taxon>
        <taxon>Maricaulales</taxon>
        <taxon>Robiginitomaculaceae</taxon>
        <taxon>Hellea</taxon>
    </lineage>
</organism>
<dbReference type="Pfam" id="PF02646">
    <property type="entry name" value="RmuC"/>
    <property type="match status" value="1"/>
</dbReference>
<reference evidence="6" key="1">
    <citation type="journal article" date="2020" name="mSystems">
        <title>Genome- and Community-Level Interaction Insights into Carbon Utilization and Element Cycling Functions of Hydrothermarchaeota in Hydrothermal Sediment.</title>
        <authorList>
            <person name="Zhou Z."/>
            <person name="Liu Y."/>
            <person name="Xu W."/>
            <person name="Pan J."/>
            <person name="Luo Z.H."/>
            <person name="Li M."/>
        </authorList>
    </citation>
    <scope>NUCLEOTIDE SEQUENCE [LARGE SCALE GENOMIC DNA]</scope>
    <source>
        <strain evidence="6">HyVt-485</strain>
    </source>
</reference>
<evidence type="ECO:0000313" key="6">
    <source>
        <dbReference type="EMBL" id="HHL43145.1"/>
    </source>
</evidence>
<evidence type="ECO:0000256" key="5">
    <source>
        <dbReference type="ARBA" id="ARBA00023172"/>
    </source>
</evidence>
<dbReference type="AlphaFoldDB" id="A0A7C5R819"/>
<comment type="function">
    <text evidence="1">Involved in DNA recombination.</text>
</comment>
<comment type="caution">
    <text evidence="6">The sequence shown here is derived from an EMBL/GenBank/DDBJ whole genome shotgun (WGS) entry which is preliminary data.</text>
</comment>
<evidence type="ECO:0000256" key="3">
    <source>
        <dbReference type="ARBA" id="ARBA00021840"/>
    </source>
</evidence>
<dbReference type="PANTHER" id="PTHR30563:SF0">
    <property type="entry name" value="DNA RECOMBINATION PROTEIN RMUC"/>
    <property type="match status" value="1"/>
</dbReference>
<name>A0A7C5R819_9PROT</name>
<sequence length="155" mass="17736">AMDFRRDVSIHVKAIADKYLIFGETYDVALMFLPSEAIYAELHTHFADIVDKSFKQRVMIVSPTTFMATLHTMRAVMKDAKMREQAHILQKEIGILAEDVRRLSERTNKLQTHFNQAQKDVSEILVSSGKITKRAGSIESLELQQDDDDKLLPDE</sequence>
<gene>
    <name evidence="6" type="primary">rmuC</name>
    <name evidence="6" type="ORF">ENJ42_05975</name>
</gene>
<feature type="non-terminal residue" evidence="6">
    <location>
        <position position="1"/>
    </location>
</feature>
<dbReference type="GO" id="GO:0006310">
    <property type="term" value="P:DNA recombination"/>
    <property type="evidence" value="ECO:0007669"/>
    <property type="project" value="UniProtKB-KW"/>
</dbReference>
<evidence type="ECO:0000256" key="1">
    <source>
        <dbReference type="ARBA" id="ARBA00003416"/>
    </source>
</evidence>
<comment type="similarity">
    <text evidence="2">Belongs to the RmuC family.</text>
</comment>
<accession>A0A7C5R819</accession>
<protein>
    <recommendedName>
        <fullName evidence="3">DNA recombination protein RmuC homolog</fullName>
    </recommendedName>
</protein>
<dbReference type="PANTHER" id="PTHR30563">
    <property type="entry name" value="DNA RECOMBINATION PROTEIN RMUC"/>
    <property type="match status" value="1"/>
</dbReference>
<evidence type="ECO:0000256" key="4">
    <source>
        <dbReference type="ARBA" id="ARBA00023054"/>
    </source>
</evidence>
<dbReference type="EMBL" id="DRMJ01000305">
    <property type="protein sequence ID" value="HHL43145.1"/>
    <property type="molecule type" value="Genomic_DNA"/>
</dbReference>
<evidence type="ECO:0000256" key="2">
    <source>
        <dbReference type="ARBA" id="ARBA00009840"/>
    </source>
</evidence>
<dbReference type="Proteomes" id="UP000885830">
    <property type="component" value="Unassembled WGS sequence"/>
</dbReference>
<keyword evidence="5" id="KW-0233">DNA recombination</keyword>
<dbReference type="InterPro" id="IPR003798">
    <property type="entry name" value="DNA_recombination_RmuC"/>
</dbReference>